<name>A0ABU3PTB6_9ACTN</name>
<dbReference type="EMBL" id="JAVYII010000002">
    <property type="protein sequence ID" value="MDT9592477.1"/>
    <property type="molecule type" value="Genomic_DNA"/>
</dbReference>
<dbReference type="Proteomes" id="UP001268542">
    <property type="component" value="Unassembled WGS sequence"/>
</dbReference>
<protein>
    <submittedName>
        <fullName evidence="2">MlaD family protein</fullName>
    </submittedName>
</protein>
<dbReference type="NCBIfam" id="TIGR00996">
    <property type="entry name" value="Mtu_fam_mce"/>
    <property type="match status" value="1"/>
</dbReference>
<reference evidence="2 3" key="1">
    <citation type="submission" date="2023-08" db="EMBL/GenBank/DDBJ databases">
        <title>Nocardioides seae sp. nov., a bacterium isolated from a soil.</title>
        <authorList>
            <person name="Wang X."/>
        </authorList>
    </citation>
    <scope>NUCLEOTIDE SEQUENCE [LARGE SCALE GENOMIC DNA]</scope>
    <source>
        <strain evidence="2 3">YZH12</strain>
    </source>
</reference>
<comment type="caution">
    <text evidence="2">The sequence shown here is derived from an EMBL/GenBank/DDBJ whole genome shotgun (WGS) entry which is preliminary data.</text>
</comment>
<proteinExistence type="predicted"/>
<evidence type="ECO:0000259" key="1">
    <source>
        <dbReference type="Pfam" id="PF02470"/>
    </source>
</evidence>
<dbReference type="InterPro" id="IPR052336">
    <property type="entry name" value="MlaD_Phospholipid_Transporter"/>
</dbReference>
<dbReference type="InterPro" id="IPR003399">
    <property type="entry name" value="Mce/MlaD"/>
</dbReference>
<feature type="domain" description="Mce/MlaD" evidence="1">
    <location>
        <begin position="42"/>
        <end position="115"/>
    </location>
</feature>
<evidence type="ECO:0000313" key="2">
    <source>
        <dbReference type="EMBL" id="MDT9592477.1"/>
    </source>
</evidence>
<dbReference type="PANTHER" id="PTHR33371:SF16">
    <property type="entry name" value="MCE-FAMILY PROTEIN MCE3F"/>
    <property type="match status" value="1"/>
</dbReference>
<gene>
    <name evidence="2" type="ORF">RDV89_05325</name>
</gene>
<dbReference type="Pfam" id="PF02470">
    <property type="entry name" value="MlaD"/>
    <property type="match status" value="1"/>
</dbReference>
<dbReference type="PANTHER" id="PTHR33371">
    <property type="entry name" value="INTERMEMBRANE PHOSPHOLIPID TRANSPORT SYSTEM BINDING PROTEIN MLAD-RELATED"/>
    <property type="match status" value="1"/>
</dbReference>
<dbReference type="InterPro" id="IPR005693">
    <property type="entry name" value="Mce"/>
</dbReference>
<dbReference type="RefSeq" id="WP_315731905.1">
    <property type="nucleotide sequence ID" value="NZ_JAVYII010000002.1"/>
</dbReference>
<accession>A0ABU3PTB6</accession>
<evidence type="ECO:0000313" key="3">
    <source>
        <dbReference type="Proteomes" id="UP001268542"/>
    </source>
</evidence>
<keyword evidence="3" id="KW-1185">Reference proteome</keyword>
<sequence length="367" mass="39843">MKKLLPDRLLLSLLGLVLVFLAGTAYMLTVVLDLPLTGQPARVAVDLPRTGGLFEGSAVSYRGSRVGTVDKIRINPDGGVTATISLSDGVDVPRDTAAQVRSLSPVGEQYLDFRPDDTEGPYLGDGDRIEADAVDIPVSFAEAAESVSAFIEVVDADQLQTVLQELGTATDGVGDDLETLLDATDNLSATLDEVFPETQELLVNGQTVGELFEENIDELERFSTAAASLAQFLRDFDPTFQTILSRAGSDFSNAELLVSDLRPVMPPLLEQLNVAGEIVYQREPHLRALPDALTYGMSRFATAFEGGWLNVDLWLQGADECDYRPLEEFADPMDGEEERRELYLDGSCEIGGPVRRGAQYAPPPLDR</sequence>
<organism evidence="2 3">
    <name type="scientific">Nocardioides imazamoxiresistens</name>
    <dbReference type="NCBI Taxonomy" id="3231893"/>
    <lineage>
        <taxon>Bacteria</taxon>
        <taxon>Bacillati</taxon>
        <taxon>Actinomycetota</taxon>
        <taxon>Actinomycetes</taxon>
        <taxon>Propionibacteriales</taxon>
        <taxon>Nocardioidaceae</taxon>
        <taxon>Nocardioides</taxon>
    </lineage>
</organism>